<reference evidence="1 2" key="1">
    <citation type="journal article" date="2015" name="Environ. Microbiol.">
        <title>Genome analyses suggest the presence of polyploidy and recent human-driven expansions in eight global populations of the honeybee pathogen Nosema ceranae.</title>
        <authorList>
            <person name="Pelin A."/>
            <person name="Selman M."/>
            <person name="Aris-Brosou S."/>
            <person name="Farinelli L."/>
            <person name="Corradi N."/>
        </authorList>
    </citation>
    <scope>NUCLEOTIDE SEQUENCE [LARGE SCALE GENOMIC DNA]</scope>
    <source>
        <strain evidence="1 2">PA08 1199</strain>
    </source>
</reference>
<evidence type="ECO:0000313" key="2">
    <source>
        <dbReference type="Proteomes" id="UP000034350"/>
    </source>
</evidence>
<comment type="caution">
    <text evidence="1">The sequence shown here is derived from an EMBL/GenBank/DDBJ whole genome shotgun (WGS) entry which is preliminary data.</text>
</comment>
<dbReference type="CDD" id="cd00303">
    <property type="entry name" value="retropepsin_like"/>
    <property type="match status" value="1"/>
</dbReference>
<dbReference type="VEuPathDB" id="MicrosporidiaDB:AAJ76_76000162"/>
<dbReference type="EMBL" id="JPQZ01000075">
    <property type="protein sequence ID" value="KKO74402.1"/>
    <property type="molecule type" value="Genomic_DNA"/>
</dbReference>
<gene>
    <name evidence="1" type="ORF">AAJ76_76000162</name>
</gene>
<protein>
    <submittedName>
        <fullName evidence="1">Pol polyprotein</fullName>
    </submittedName>
</protein>
<dbReference type="VEuPathDB" id="MicrosporidiaDB:G9O61_00g022010"/>
<dbReference type="GeneID" id="36321330"/>
<sequence length="191" mass="21540">MKSYNTKDCFLNPKRSAITNTVPSSNKHNEENRALIISETKSRSLKAIDIKGIIKNKTSEFIVDSGSDFNYAHEKVLKVMNLNYEETNPITLIFGGGKKETTNTKITVNISFNTVKYTVEFYVLKELPVSFILGNEFLINNNCGIKYGKRTFSIGTDNVMKLEGCNKSTDEILDEWLSENICLSIFGTILI</sequence>
<dbReference type="SUPFAM" id="SSF50630">
    <property type="entry name" value="Acid proteases"/>
    <property type="match status" value="1"/>
</dbReference>
<evidence type="ECO:0000313" key="1">
    <source>
        <dbReference type="EMBL" id="KKO74402.1"/>
    </source>
</evidence>
<name>A0A0F9YP27_9MICR</name>
<accession>A0A0F9YP27</accession>
<dbReference type="OrthoDB" id="2425384at2759"/>
<proteinExistence type="predicted"/>
<keyword evidence="2" id="KW-1185">Reference proteome</keyword>
<dbReference type="Gene3D" id="2.40.70.10">
    <property type="entry name" value="Acid Proteases"/>
    <property type="match status" value="1"/>
</dbReference>
<dbReference type="Pfam" id="PF13975">
    <property type="entry name" value="gag-asp_proteas"/>
    <property type="match status" value="1"/>
</dbReference>
<dbReference type="InterPro" id="IPR021109">
    <property type="entry name" value="Peptidase_aspartic_dom_sf"/>
</dbReference>
<dbReference type="Proteomes" id="UP000034350">
    <property type="component" value="Unassembled WGS sequence"/>
</dbReference>
<organism evidence="1 2">
    <name type="scientific">Vairimorpha ceranae</name>
    <dbReference type="NCBI Taxonomy" id="40302"/>
    <lineage>
        <taxon>Eukaryota</taxon>
        <taxon>Fungi</taxon>
        <taxon>Fungi incertae sedis</taxon>
        <taxon>Microsporidia</taxon>
        <taxon>Nosematidae</taxon>
        <taxon>Vairimorpha</taxon>
    </lineage>
</organism>
<dbReference type="AlphaFoldDB" id="A0A0F9YP27"/>
<dbReference type="RefSeq" id="XP_024330144.1">
    <property type="nucleotide sequence ID" value="XM_024476377.1"/>
</dbReference>